<proteinExistence type="predicted"/>
<evidence type="ECO:0000313" key="2">
    <source>
        <dbReference type="EMBL" id="KAF4610805.1"/>
    </source>
</evidence>
<feature type="chain" id="PRO_5034016448" evidence="1">
    <location>
        <begin position="20"/>
        <end position="338"/>
    </location>
</feature>
<dbReference type="EMBL" id="JAACJL010000058">
    <property type="protein sequence ID" value="KAF4610805.1"/>
    <property type="molecule type" value="Genomic_DNA"/>
</dbReference>
<reference evidence="2 3" key="1">
    <citation type="submission" date="2019-12" db="EMBL/GenBank/DDBJ databases">
        <authorList>
            <person name="Floudas D."/>
            <person name="Bentzer J."/>
            <person name="Ahren D."/>
            <person name="Johansson T."/>
            <person name="Persson P."/>
            <person name="Tunlid A."/>
        </authorList>
    </citation>
    <scope>NUCLEOTIDE SEQUENCE [LARGE SCALE GENOMIC DNA]</scope>
    <source>
        <strain evidence="2 3">CBS 102.39</strain>
    </source>
</reference>
<sequence length="338" mass="37680">MVRIIKAVVAASIVLPALAAPILDTREPMTSARQKDIVKGFIGLGRNSGKIGHAIGSFFGAKHAAQATQNRRRDLQDSFFDLTERDFMDTNWDIAVRNDEIEAREPMSSARQKSIIKGAMGLRNLAGKFGKAIGSFFGAKHAAEAAQNQQRDLTYSDIEAREPMTSARQKDIMKGFLSLGRHSGKIGHALGSFFGAKHAAAAQNAQNPQRRDFEDDWMLESRDIGDANWDIESRDDGVLYVREPAGTLRKVGRFAGKAAKVALKVASFVLIREDGTEVEIPARELYDSELDARDDDLFEVREVDLEERGFEDLRQYAREDRAWGTHVARDAWEINELD</sequence>
<feature type="signal peptide" evidence="1">
    <location>
        <begin position="1"/>
        <end position="19"/>
    </location>
</feature>
<dbReference type="AlphaFoldDB" id="A0A8H4QGQ3"/>
<accession>A0A8H4QGQ3</accession>
<protein>
    <submittedName>
        <fullName evidence="2">Uncharacterized protein</fullName>
    </submittedName>
</protein>
<dbReference type="Proteomes" id="UP000521872">
    <property type="component" value="Unassembled WGS sequence"/>
</dbReference>
<gene>
    <name evidence="2" type="ORF">D9613_007069</name>
</gene>
<evidence type="ECO:0000256" key="1">
    <source>
        <dbReference type="SAM" id="SignalP"/>
    </source>
</evidence>
<keyword evidence="3" id="KW-1185">Reference proteome</keyword>
<evidence type="ECO:0000313" key="3">
    <source>
        <dbReference type="Proteomes" id="UP000521872"/>
    </source>
</evidence>
<keyword evidence="1" id="KW-0732">Signal</keyword>
<organism evidence="2 3">
    <name type="scientific">Agrocybe pediades</name>
    <dbReference type="NCBI Taxonomy" id="84607"/>
    <lineage>
        <taxon>Eukaryota</taxon>
        <taxon>Fungi</taxon>
        <taxon>Dikarya</taxon>
        <taxon>Basidiomycota</taxon>
        <taxon>Agaricomycotina</taxon>
        <taxon>Agaricomycetes</taxon>
        <taxon>Agaricomycetidae</taxon>
        <taxon>Agaricales</taxon>
        <taxon>Agaricineae</taxon>
        <taxon>Strophariaceae</taxon>
        <taxon>Agrocybe</taxon>
    </lineage>
</organism>
<comment type="caution">
    <text evidence="2">The sequence shown here is derived from an EMBL/GenBank/DDBJ whole genome shotgun (WGS) entry which is preliminary data.</text>
</comment>
<name>A0A8H4QGQ3_9AGAR</name>